<dbReference type="SMART" id="SM00895">
    <property type="entry name" value="FCD"/>
    <property type="match status" value="1"/>
</dbReference>
<dbReference type="PROSITE" id="PS50949">
    <property type="entry name" value="HTH_GNTR"/>
    <property type="match status" value="1"/>
</dbReference>
<dbReference type="RefSeq" id="WP_071894352.1">
    <property type="nucleotide sequence ID" value="NZ_CP018135.1"/>
</dbReference>
<evidence type="ECO:0000256" key="2">
    <source>
        <dbReference type="ARBA" id="ARBA00023125"/>
    </source>
</evidence>
<keyword evidence="6" id="KW-1185">Reference proteome</keyword>
<reference evidence="5 6" key="1">
    <citation type="submission" date="2016-11" db="EMBL/GenBank/DDBJ databases">
        <title>Genome sequencing of Zhihengliuella aestuarii B18 antagonistic to Plasmodiophora brassicae.</title>
        <authorList>
            <person name="Luo Y."/>
        </authorList>
    </citation>
    <scope>NUCLEOTIDE SEQUENCE [LARGE SCALE GENOMIC DNA]</scope>
    <source>
        <strain evidence="5 6">B18</strain>
    </source>
</reference>
<dbReference type="KEGG" id="nae:BHE16_07430"/>
<evidence type="ECO:0000256" key="3">
    <source>
        <dbReference type="ARBA" id="ARBA00023163"/>
    </source>
</evidence>
<dbReference type="InterPro" id="IPR000524">
    <property type="entry name" value="Tscrpt_reg_HTH_GntR"/>
</dbReference>
<evidence type="ECO:0000313" key="6">
    <source>
        <dbReference type="Proteomes" id="UP000183530"/>
    </source>
</evidence>
<keyword evidence="2" id="KW-0238">DNA-binding</keyword>
<dbReference type="Pfam" id="PF00392">
    <property type="entry name" value="GntR"/>
    <property type="match status" value="1"/>
</dbReference>
<accession>A0A1L2ZN77</accession>
<evidence type="ECO:0000313" key="5">
    <source>
        <dbReference type="EMBL" id="APF40875.1"/>
    </source>
</evidence>
<dbReference type="EMBL" id="CP018135">
    <property type="protein sequence ID" value="APF40875.1"/>
    <property type="molecule type" value="Genomic_DNA"/>
</dbReference>
<dbReference type="OrthoDB" id="3567645at2"/>
<keyword evidence="1" id="KW-0805">Transcription regulation</keyword>
<dbReference type="Gene3D" id="1.20.120.530">
    <property type="entry name" value="GntR ligand-binding domain-like"/>
    <property type="match status" value="1"/>
</dbReference>
<dbReference type="AlphaFoldDB" id="A0A1L2ZN77"/>
<gene>
    <name evidence="5" type="ORF">BHE16_07430</name>
</gene>
<sequence length="245" mass="26821">MGESSSESSSFAYEVVLEAIEQKLRSGELSIGDRLPSERSMAAEFNLSRASVRDAIRILGVLGLVRSSTGSGPNSGTIIISEPVAGLAAALRLHVASRGLSVKEIVRTRIILETGAALEAVIDDSPETLAKLAQVHELLARMDDPKLDRNVFHELDTQFHVLLTSLSGNAVLEAMMESVRLSVRDYVANSIPTDEAWLPLATELRHQHHGILDAFESNQLDDAARLLRSHIEWFYGTAIEDVKQR</sequence>
<dbReference type="InterPro" id="IPR008920">
    <property type="entry name" value="TF_FadR/GntR_C"/>
</dbReference>
<keyword evidence="3" id="KW-0804">Transcription</keyword>
<dbReference type="STRING" id="556325.BHE16_07430"/>
<proteinExistence type="predicted"/>
<dbReference type="GO" id="GO:0003700">
    <property type="term" value="F:DNA-binding transcription factor activity"/>
    <property type="evidence" value="ECO:0007669"/>
    <property type="project" value="InterPro"/>
</dbReference>
<dbReference type="Proteomes" id="UP000183530">
    <property type="component" value="Chromosome"/>
</dbReference>
<dbReference type="PRINTS" id="PR00035">
    <property type="entry name" value="HTHGNTR"/>
</dbReference>
<evidence type="ECO:0000256" key="1">
    <source>
        <dbReference type="ARBA" id="ARBA00023015"/>
    </source>
</evidence>
<dbReference type="SUPFAM" id="SSF48008">
    <property type="entry name" value="GntR ligand-binding domain-like"/>
    <property type="match status" value="1"/>
</dbReference>
<dbReference type="CDD" id="cd07377">
    <property type="entry name" value="WHTH_GntR"/>
    <property type="match status" value="1"/>
</dbReference>
<dbReference type="InterPro" id="IPR036388">
    <property type="entry name" value="WH-like_DNA-bd_sf"/>
</dbReference>
<dbReference type="Pfam" id="PF07729">
    <property type="entry name" value="FCD"/>
    <property type="match status" value="1"/>
</dbReference>
<dbReference type="PANTHER" id="PTHR43537:SF24">
    <property type="entry name" value="GLUCONATE OPERON TRANSCRIPTIONAL REPRESSOR"/>
    <property type="match status" value="1"/>
</dbReference>
<organism evidence="5 6">
    <name type="scientific">Neomicrococcus aestuarii</name>
    <dbReference type="NCBI Taxonomy" id="556325"/>
    <lineage>
        <taxon>Bacteria</taxon>
        <taxon>Bacillati</taxon>
        <taxon>Actinomycetota</taxon>
        <taxon>Actinomycetes</taxon>
        <taxon>Micrococcales</taxon>
        <taxon>Micrococcaceae</taxon>
        <taxon>Neomicrococcus</taxon>
    </lineage>
</organism>
<dbReference type="InterPro" id="IPR036390">
    <property type="entry name" value="WH_DNA-bd_sf"/>
</dbReference>
<dbReference type="SUPFAM" id="SSF46785">
    <property type="entry name" value="Winged helix' DNA-binding domain"/>
    <property type="match status" value="1"/>
</dbReference>
<dbReference type="Gene3D" id="1.10.10.10">
    <property type="entry name" value="Winged helix-like DNA-binding domain superfamily/Winged helix DNA-binding domain"/>
    <property type="match status" value="1"/>
</dbReference>
<dbReference type="SMART" id="SM00345">
    <property type="entry name" value="HTH_GNTR"/>
    <property type="match status" value="1"/>
</dbReference>
<dbReference type="InterPro" id="IPR011711">
    <property type="entry name" value="GntR_C"/>
</dbReference>
<dbReference type="GO" id="GO:0003677">
    <property type="term" value="F:DNA binding"/>
    <property type="evidence" value="ECO:0007669"/>
    <property type="project" value="UniProtKB-KW"/>
</dbReference>
<feature type="domain" description="HTH gntR-type" evidence="4">
    <location>
        <begin position="10"/>
        <end position="82"/>
    </location>
</feature>
<name>A0A1L2ZN77_9MICC</name>
<dbReference type="PANTHER" id="PTHR43537">
    <property type="entry name" value="TRANSCRIPTIONAL REGULATOR, GNTR FAMILY"/>
    <property type="match status" value="1"/>
</dbReference>
<protein>
    <submittedName>
        <fullName evidence="5">GntR family transcriptional regulator</fullName>
    </submittedName>
</protein>
<evidence type="ECO:0000259" key="4">
    <source>
        <dbReference type="PROSITE" id="PS50949"/>
    </source>
</evidence>